<dbReference type="EMBL" id="BRZM01000006">
    <property type="protein sequence ID" value="GLD48525.1"/>
    <property type="molecule type" value="Genomic_DNA"/>
</dbReference>
<gene>
    <name evidence="1" type="ORF">AKAME5_000248800</name>
</gene>
<organism evidence="1 2">
    <name type="scientific">Lates japonicus</name>
    <name type="common">Japanese lates</name>
    <dbReference type="NCBI Taxonomy" id="270547"/>
    <lineage>
        <taxon>Eukaryota</taxon>
        <taxon>Metazoa</taxon>
        <taxon>Chordata</taxon>
        <taxon>Craniata</taxon>
        <taxon>Vertebrata</taxon>
        <taxon>Euteleostomi</taxon>
        <taxon>Actinopterygii</taxon>
        <taxon>Neopterygii</taxon>
        <taxon>Teleostei</taxon>
        <taxon>Neoteleostei</taxon>
        <taxon>Acanthomorphata</taxon>
        <taxon>Carangaria</taxon>
        <taxon>Carangaria incertae sedis</taxon>
        <taxon>Centropomidae</taxon>
        <taxon>Lates</taxon>
    </lineage>
</organism>
<accession>A0AAD3QYR2</accession>
<feature type="non-terminal residue" evidence="1">
    <location>
        <position position="338"/>
    </location>
</feature>
<dbReference type="AlphaFoldDB" id="A0AAD3QYR2"/>
<proteinExistence type="predicted"/>
<sequence length="338" mass="37361">VSSLQEVCASQAEGCLVKEAKKWATKAAKDYKIITHGERWLDYELEIQEDGDRFDKLEDVQRGRSGVRKECDKDKRASSKTMNVLHAASKLGIQWPAAQDAEGAERDLYDSKRLPPAQPPAKQFLPAVPACMKEVSRYWSNPFKSKLPTKGYSNLEIHGMGELGLAGPPVVEPSVAYHLHLNHHSLSASSSIVLPSKTERVTASDFQRMYKYAAQSVCSLNAMTLLSAYQAEILEEMGWQLDTGSPNLALWDEICVVNNLILRSSRGAVQGSQVKAEARPALLSHSVTGTELWLYNANQAEEELESDDGLGGRVVGRLRLPIIGGGAYMMREEETEEE</sequence>
<reference evidence="1" key="1">
    <citation type="submission" date="2022-08" db="EMBL/GenBank/DDBJ databases">
        <title>Genome sequencing of akame (Lates japonicus).</title>
        <authorList>
            <person name="Hashiguchi Y."/>
            <person name="Takahashi H."/>
        </authorList>
    </citation>
    <scope>NUCLEOTIDE SEQUENCE</scope>
    <source>
        <strain evidence="1">Kochi</strain>
    </source>
</reference>
<evidence type="ECO:0000313" key="2">
    <source>
        <dbReference type="Proteomes" id="UP001279410"/>
    </source>
</evidence>
<feature type="non-terminal residue" evidence="1">
    <location>
        <position position="1"/>
    </location>
</feature>
<comment type="caution">
    <text evidence="1">The sequence shown here is derived from an EMBL/GenBank/DDBJ whole genome shotgun (WGS) entry which is preliminary data.</text>
</comment>
<keyword evidence="2" id="KW-1185">Reference proteome</keyword>
<name>A0AAD3QYR2_LATJO</name>
<dbReference type="Proteomes" id="UP001279410">
    <property type="component" value="Unassembled WGS sequence"/>
</dbReference>
<protein>
    <submittedName>
        <fullName evidence="1">Uncharacterized protein</fullName>
    </submittedName>
</protein>
<evidence type="ECO:0000313" key="1">
    <source>
        <dbReference type="EMBL" id="GLD48525.1"/>
    </source>
</evidence>